<evidence type="ECO:0000313" key="7">
    <source>
        <dbReference type="EnsemblMetazoa" id="tetur01g05340.1"/>
    </source>
</evidence>
<reference evidence="8" key="1">
    <citation type="submission" date="2011-08" db="EMBL/GenBank/DDBJ databases">
        <authorList>
            <person name="Rombauts S."/>
        </authorList>
    </citation>
    <scope>NUCLEOTIDE SEQUENCE</scope>
    <source>
        <strain evidence="8">London</strain>
    </source>
</reference>
<dbReference type="EMBL" id="CAEY01000444">
    <property type="status" value="NOT_ANNOTATED_CDS"/>
    <property type="molecule type" value="Genomic_DNA"/>
</dbReference>
<dbReference type="SUPFAM" id="SSF63748">
    <property type="entry name" value="Tudor/PWWP/MBT"/>
    <property type="match status" value="1"/>
</dbReference>
<dbReference type="Pfam" id="PF06003">
    <property type="entry name" value="SMN_Tudor"/>
    <property type="match status" value="1"/>
</dbReference>
<dbReference type="InterPro" id="IPR002999">
    <property type="entry name" value="Tudor"/>
</dbReference>
<dbReference type="GO" id="GO:0005737">
    <property type="term" value="C:cytoplasm"/>
    <property type="evidence" value="ECO:0007669"/>
    <property type="project" value="InterPro"/>
</dbReference>
<evidence type="ECO:0000256" key="3">
    <source>
        <dbReference type="ARBA" id="ARBA00022664"/>
    </source>
</evidence>
<dbReference type="AlphaFoldDB" id="T1JR22"/>
<dbReference type="PROSITE" id="PS50304">
    <property type="entry name" value="TUDOR"/>
    <property type="match status" value="1"/>
</dbReference>
<comment type="subcellular location">
    <subcellularLocation>
        <location evidence="1">Nucleus</location>
        <location evidence="1">Cajal body</location>
    </subcellularLocation>
</comment>
<evidence type="ECO:0000256" key="2">
    <source>
        <dbReference type="ARBA" id="ARBA00005371"/>
    </source>
</evidence>
<dbReference type="SMART" id="SM00333">
    <property type="entry name" value="TUDOR"/>
    <property type="match status" value="1"/>
</dbReference>
<sequence>MLVFLIDPWEQLMALRAFKNKDDSKELLWKPGDNCVAVFKEDGLEYEAKIVSIDQKYGCCVVKYLGYDNDSQLEQMQLGFVNCELEDEELSRGIQNIDTRPEFIPESPLQSQGTTQQLTNSVYPENVNVLMPA</sequence>
<keyword evidence="3" id="KW-0507">mRNA processing</keyword>
<evidence type="ECO:0000313" key="8">
    <source>
        <dbReference type="Proteomes" id="UP000015104"/>
    </source>
</evidence>
<protein>
    <recommendedName>
        <fullName evidence="6">Tudor domain-containing protein</fullName>
    </recommendedName>
</protein>
<dbReference type="Gene3D" id="2.30.30.140">
    <property type="match status" value="1"/>
</dbReference>
<evidence type="ECO:0000256" key="4">
    <source>
        <dbReference type="ARBA" id="ARBA00023187"/>
    </source>
</evidence>
<keyword evidence="4" id="KW-0508">mRNA splicing</keyword>
<dbReference type="GO" id="GO:0008380">
    <property type="term" value="P:RNA splicing"/>
    <property type="evidence" value="ECO:0007669"/>
    <property type="project" value="UniProtKB-KW"/>
</dbReference>
<dbReference type="InterPro" id="IPR010304">
    <property type="entry name" value="SMN_Tudor"/>
</dbReference>
<evidence type="ECO:0000259" key="6">
    <source>
        <dbReference type="PROSITE" id="PS50304"/>
    </source>
</evidence>
<dbReference type="HOGENOM" id="CLU_1909313_0_0_1"/>
<keyword evidence="5" id="KW-0539">Nucleus</keyword>
<proteinExistence type="inferred from homology"/>
<evidence type="ECO:0000256" key="5">
    <source>
        <dbReference type="ARBA" id="ARBA00023242"/>
    </source>
</evidence>
<dbReference type="Proteomes" id="UP000015104">
    <property type="component" value="Unassembled WGS sequence"/>
</dbReference>
<dbReference type="GO" id="GO:0015030">
    <property type="term" value="C:Cajal body"/>
    <property type="evidence" value="ECO:0007669"/>
    <property type="project" value="UniProtKB-SubCell"/>
</dbReference>
<dbReference type="GO" id="GO:0006397">
    <property type="term" value="P:mRNA processing"/>
    <property type="evidence" value="ECO:0007669"/>
    <property type="project" value="UniProtKB-KW"/>
</dbReference>
<name>T1JR22_TETUR</name>
<reference evidence="7" key="2">
    <citation type="submission" date="2015-06" db="UniProtKB">
        <authorList>
            <consortium name="EnsemblMetazoa"/>
        </authorList>
    </citation>
    <scope>IDENTIFICATION</scope>
</reference>
<dbReference type="STRING" id="32264.T1JR22"/>
<keyword evidence="8" id="KW-1185">Reference proteome</keyword>
<feature type="domain" description="Tudor" evidence="6">
    <location>
        <begin position="28"/>
        <end position="88"/>
    </location>
</feature>
<accession>T1JR22</accession>
<organism evidence="7 8">
    <name type="scientific">Tetranychus urticae</name>
    <name type="common">Two-spotted spider mite</name>
    <dbReference type="NCBI Taxonomy" id="32264"/>
    <lineage>
        <taxon>Eukaryota</taxon>
        <taxon>Metazoa</taxon>
        <taxon>Ecdysozoa</taxon>
        <taxon>Arthropoda</taxon>
        <taxon>Chelicerata</taxon>
        <taxon>Arachnida</taxon>
        <taxon>Acari</taxon>
        <taxon>Acariformes</taxon>
        <taxon>Trombidiformes</taxon>
        <taxon>Prostigmata</taxon>
        <taxon>Eleutherengona</taxon>
        <taxon>Raphignathae</taxon>
        <taxon>Tetranychoidea</taxon>
        <taxon>Tetranychidae</taxon>
        <taxon>Tetranychus</taxon>
    </lineage>
</organism>
<evidence type="ECO:0000256" key="1">
    <source>
        <dbReference type="ARBA" id="ARBA00004408"/>
    </source>
</evidence>
<comment type="similarity">
    <text evidence="2">Belongs to the SMN family.</text>
</comment>
<dbReference type="EnsemblMetazoa" id="tetur01g05340.1">
    <property type="protein sequence ID" value="tetur01g05340.1"/>
    <property type="gene ID" value="tetur01g05340"/>
</dbReference>
<dbReference type="GO" id="GO:0003723">
    <property type="term" value="F:RNA binding"/>
    <property type="evidence" value="ECO:0007669"/>
    <property type="project" value="InterPro"/>
</dbReference>